<dbReference type="EMBL" id="UYSG01001075">
    <property type="protein sequence ID" value="VDL34005.1"/>
    <property type="molecule type" value="Genomic_DNA"/>
</dbReference>
<reference evidence="1 2" key="2">
    <citation type="submission" date="2018-11" db="EMBL/GenBank/DDBJ databases">
        <authorList>
            <consortium name="Pathogen Informatics"/>
        </authorList>
    </citation>
    <scope>NUCLEOTIDE SEQUENCE [LARGE SCALE GENOMIC DNA]</scope>
</reference>
<protein>
    <submittedName>
        <fullName evidence="3">RWD domain-containing protein</fullName>
    </submittedName>
</protein>
<evidence type="ECO:0000313" key="1">
    <source>
        <dbReference type="EMBL" id="VDL34005.1"/>
    </source>
</evidence>
<organism evidence="3">
    <name type="scientific">Hymenolepis diminuta</name>
    <name type="common">Rat tapeworm</name>
    <dbReference type="NCBI Taxonomy" id="6216"/>
    <lineage>
        <taxon>Eukaryota</taxon>
        <taxon>Metazoa</taxon>
        <taxon>Spiralia</taxon>
        <taxon>Lophotrochozoa</taxon>
        <taxon>Platyhelminthes</taxon>
        <taxon>Cestoda</taxon>
        <taxon>Eucestoda</taxon>
        <taxon>Cyclophyllidea</taxon>
        <taxon>Hymenolepididae</taxon>
        <taxon>Hymenolepis</taxon>
    </lineage>
</organism>
<proteinExistence type="predicted"/>
<dbReference type="AlphaFoldDB" id="A0A0R3SF98"/>
<accession>A0A0R3SF98</accession>
<reference evidence="3" key="1">
    <citation type="submission" date="2017-02" db="UniProtKB">
        <authorList>
            <consortium name="WormBaseParasite"/>
        </authorList>
    </citation>
    <scope>IDENTIFICATION</scope>
</reference>
<name>A0A0R3SF98_HYMDI</name>
<gene>
    <name evidence="1" type="ORF">HDID_LOCUS3496</name>
</gene>
<evidence type="ECO:0000313" key="2">
    <source>
        <dbReference type="Proteomes" id="UP000274504"/>
    </source>
</evidence>
<dbReference type="Proteomes" id="UP000274504">
    <property type="component" value="Unassembled WGS sequence"/>
</dbReference>
<dbReference type="WBParaSite" id="HDID_0000349801-mRNA-1">
    <property type="protein sequence ID" value="HDID_0000349801-mRNA-1"/>
    <property type="gene ID" value="HDID_0000349801"/>
</dbReference>
<sequence>MAEVVDEGLGIATQSERIEVKAALGQEPAISESTDSILEAEISKDIESLSTSAEAVFILQSPISPLELNFEGINDLDTTDYFAVNLQLITHPAKYLLPEQIELHPLEQPFNLLNRNTDFEERSVKGIQESTDGKLTTLLVEIVVSDEIKSEPDQCSAQELSQQNIYFFI</sequence>
<evidence type="ECO:0000313" key="3">
    <source>
        <dbReference type="WBParaSite" id="HDID_0000349801-mRNA-1"/>
    </source>
</evidence>
<dbReference type="OrthoDB" id="6246853at2759"/>